<dbReference type="GO" id="GO:0006820">
    <property type="term" value="P:monoatomic anion transport"/>
    <property type="evidence" value="ECO:0007669"/>
    <property type="project" value="TreeGrafter"/>
</dbReference>
<organism evidence="5 6">
    <name type="scientific">Heligmosomoides polygyrus</name>
    <name type="common">Parasitic roundworm</name>
    <dbReference type="NCBI Taxonomy" id="6339"/>
    <lineage>
        <taxon>Eukaryota</taxon>
        <taxon>Metazoa</taxon>
        <taxon>Ecdysozoa</taxon>
        <taxon>Nematoda</taxon>
        <taxon>Chromadorea</taxon>
        <taxon>Rhabditida</taxon>
        <taxon>Rhabditina</taxon>
        <taxon>Rhabditomorpha</taxon>
        <taxon>Strongyloidea</taxon>
        <taxon>Heligmosomidae</taxon>
        <taxon>Heligmosomoides</taxon>
    </lineage>
</organism>
<dbReference type="InterPro" id="IPR011701">
    <property type="entry name" value="MFS"/>
</dbReference>
<keyword evidence="3" id="KW-1133">Transmembrane helix</keyword>
<dbReference type="WBParaSite" id="HPBE_0000277801-mRNA-1">
    <property type="protein sequence ID" value="HPBE_0000277801-mRNA-1"/>
    <property type="gene ID" value="HPBE_0000277801"/>
</dbReference>
<evidence type="ECO:0000313" key="5">
    <source>
        <dbReference type="Proteomes" id="UP000050761"/>
    </source>
</evidence>
<protein>
    <submittedName>
        <fullName evidence="6">MFS domain-containing protein</fullName>
    </submittedName>
</protein>
<comment type="subcellular location">
    <subcellularLocation>
        <location evidence="1">Membrane</location>
        <topology evidence="1">Multi-pass membrane protein</topology>
    </subcellularLocation>
</comment>
<dbReference type="Gene3D" id="1.20.1250.20">
    <property type="entry name" value="MFS general substrate transporter like domains"/>
    <property type="match status" value="1"/>
</dbReference>
<dbReference type="GO" id="GO:0022857">
    <property type="term" value="F:transmembrane transporter activity"/>
    <property type="evidence" value="ECO:0007669"/>
    <property type="project" value="InterPro"/>
</dbReference>
<dbReference type="AlphaFoldDB" id="A0A183F9D6"/>
<dbReference type="SUPFAM" id="SSF103473">
    <property type="entry name" value="MFS general substrate transporter"/>
    <property type="match status" value="1"/>
</dbReference>
<evidence type="ECO:0000256" key="3">
    <source>
        <dbReference type="ARBA" id="ARBA00022989"/>
    </source>
</evidence>
<reference evidence="6" key="1">
    <citation type="submission" date="2019-09" db="UniProtKB">
        <authorList>
            <consortium name="WormBaseParasite"/>
        </authorList>
    </citation>
    <scope>IDENTIFICATION</scope>
</reference>
<proteinExistence type="predicted"/>
<sequence>LQSFIYPCINTIVANWFPVDERSTAVALFTTGNQVALFLGNPLAAGLCDSSFGWPAVYYISGWLKSSLFDVREFIIFDTVAQKSTHGRISPRRIEQIVGERTSVATVKNVDCSFLILAY</sequence>
<dbReference type="Proteomes" id="UP000050761">
    <property type="component" value="Unassembled WGS sequence"/>
</dbReference>
<dbReference type="GO" id="GO:0016020">
    <property type="term" value="C:membrane"/>
    <property type="evidence" value="ECO:0007669"/>
    <property type="project" value="UniProtKB-SubCell"/>
</dbReference>
<dbReference type="Pfam" id="PF07690">
    <property type="entry name" value="MFS_1"/>
    <property type="match status" value="1"/>
</dbReference>
<accession>A0A183F9D6</accession>
<evidence type="ECO:0000256" key="2">
    <source>
        <dbReference type="ARBA" id="ARBA00022692"/>
    </source>
</evidence>
<dbReference type="PANTHER" id="PTHR11662">
    <property type="entry name" value="SOLUTE CARRIER FAMILY 17"/>
    <property type="match status" value="1"/>
</dbReference>
<evidence type="ECO:0000256" key="1">
    <source>
        <dbReference type="ARBA" id="ARBA00004141"/>
    </source>
</evidence>
<evidence type="ECO:0000256" key="4">
    <source>
        <dbReference type="ARBA" id="ARBA00023136"/>
    </source>
</evidence>
<dbReference type="InterPro" id="IPR050382">
    <property type="entry name" value="MFS_Na/Anion_cotransporter"/>
</dbReference>
<dbReference type="PANTHER" id="PTHR11662:SF399">
    <property type="entry name" value="FI19708P1-RELATED"/>
    <property type="match status" value="1"/>
</dbReference>
<keyword evidence="5" id="KW-1185">Reference proteome</keyword>
<keyword evidence="2" id="KW-0812">Transmembrane</keyword>
<name>A0A183F9D6_HELPZ</name>
<evidence type="ECO:0000313" key="6">
    <source>
        <dbReference type="WBParaSite" id="HPBE_0000277801-mRNA-1"/>
    </source>
</evidence>
<dbReference type="InterPro" id="IPR036259">
    <property type="entry name" value="MFS_trans_sf"/>
</dbReference>
<keyword evidence="4" id="KW-0472">Membrane</keyword>